<reference evidence="2" key="1">
    <citation type="submission" date="2016-08" db="EMBL/GenBank/DDBJ databases">
        <title>Complete Genome Seqeunce of Paenibacillus sp. nov. IHBB 9852 from high altitute lake of Indian trans-Himalayas.</title>
        <authorList>
            <person name="Kiran S."/>
            <person name="Swarnkar M.K."/>
            <person name="Rana A."/>
            <person name="Tewari R."/>
            <person name="Gulati A."/>
        </authorList>
    </citation>
    <scope>NUCLEOTIDE SEQUENCE [LARGE SCALE GENOMIC DNA]</scope>
    <source>
        <strain evidence="2">IHBB 9852</strain>
    </source>
</reference>
<feature type="transmembrane region" description="Helical" evidence="1">
    <location>
        <begin position="147"/>
        <end position="164"/>
    </location>
</feature>
<keyword evidence="1" id="KW-0472">Membrane</keyword>
<feature type="transmembrane region" description="Helical" evidence="1">
    <location>
        <begin position="70"/>
        <end position="89"/>
    </location>
</feature>
<sequence>MDAVLYLILAALYMALFVYGLVLFKRDPSPGLRYLLLVVTAGLIWDNGVIGLGRWIGEGRLLEQLNLSRYWLHALATPLLALVSFDLIRRSGSAWARKPRAAWWAWLVTVLLIVLEIVTVTLDLSLAPSHQYGALRYVSTESPGPPLMVMIILVPLLLAGVTVWRRERSPLLFIGTILMAAGCAVPIPVESSAVTNVFELLLLLTLWLTVRKVMNARTWSFR</sequence>
<feature type="transmembrane region" description="Helical" evidence="1">
    <location>
        <begin position="171"/>
        <end position="187"/>
    </location>
</feature>
<feature type="transmembrane region" description="Helical" evidence="1">
    <location>
        <begin position="31"/>
        <end position="50"/>
    </location>
</feature>
<evidence type="ECO:0000313" key="2">
    <source>
        <dbReference type="EMBL" id="ANY73063.1"/>
    </source>
</evidence>
<gene>
    <name evidence="2" type="ORF">BBD41_10940</name>
</gene>
<dbReference type="EMBL" id="CP016809">
    <property type="protein sequence ID" value="ANY73063.1"/>
    <property type="molecule type" value="Genomic_DNA"/>
</dbReference>
<keyword evidence="1" id="KW-1133">Transmembrane helix</keyword>
<organism evidence="2">
    <name type="scientific">Paenibacillus ihbetae</name>
    <dbReference type="NCBI Taxonomy" id="1870820"/>
    <lineage>
        <taxon>Bacteria</taxon>
        <taxon>Bacillati</taxon>
        <taxon>Bacillota</taxon>
        <taxon>Bacilli</taxon>
        <taxon>Bacillales</taxon>
        <taxon>Paenibacillaceae</taxon>
        <taxon>Paenibacillus</taxon>
    </lineage>
</organism>
<feature type="transmembrane region" description="Helical" evidence="1">
    <location>
        <begin position="101"/>
        <end position="127"/>
    </location>
</feature>
<dbReference type="KEGG" id="pib:BBD41_10940"/>
<dbReference type="GeneID" id="48308759"/>
<accession>A0A1B2DZD6</accession>
<dbReference type="AlphaFoldDB" id="A0A1B2DZD6"/>
<feature type="transmembrane region" description="Helical" evidence="1">
    <location>
        <begin position="6"/>
        <end position="24"/>
    </location>
</feature>
<name>A0A1B2DZD6_9BACL</name>
<dbReference type="RefSeq" id="WP_099477614.1">
    <property type="nucleotide sequence ID" value="NZ_CP016809.1"/>
</dbReference>
<evidence type="ECO:0008006" key="3">
    <source>
        <dbReference type="Google" id="ProtNLM"/>
    </source>
</evidence>
<feature type="transmembrane region" description="Helical" evidence="1">
    <location>
        <begin position="193"/>
        <end position="210"/>
    </location>
</feature>
<evidence type="ECO:0000256" key="1">
    <source>
        <dbReference type="SAM" id="Phobius"/>
    </source>
</evidence>
<keyword evidence="1" id="KW-0812">Transmembrane</keyword>
<protein>
    <recommendedName>
        <fullName evidence="3">Phospholipid phosphatase</fullName>
    </recommendedName>
</protein>
<proteinExistence type="predicted"/>